<dbReference type="EMBL" id="JANBPU010000261">
    <property type="protein sequence ID" value="KAJ1913461.1"/>
    <property type="molecule type" value="Genomic_DNA"/>
</dbReference>
<evidence type="ECO:0000313" key="2">
    <source>
        <dbReference type="EMBL" id="KAJ1913461.1"/>
    </source>
</evidence>
<evidence type="ECO:0000313" key="3">
    <source>
        <dbReference type="Proteomes" id="UP001150538"/>
    </source>
</evidence>
<protein>
    <submittedName>
        <fullName evidence="2">Uncharacterized protein</fullName>
    </submittedName>
</protein>
<proteinExistence type="predicted"/>
<reference evidence="2" key="1">
    <citation type="submission" date="2022-07" db="EMBL/GenBank/DDBJ databases">
        <title>Phylogenomic reconstructions and comparative analyses of Kickxellomycotina fungi.</title>
        <authorList>
            <person name="Reynolds N.K."/>
            <person name="Stajich J.E."/>
            <person name="Barry K."/>
            <person name="Grigoriev I.V."/>
            <person name="Crous P."/>
            <person name="Smith M.E."/>
        </authorList>
    </citation>
    <scope>NUCLEOTIDE SEQUENCE</scope>
    <source>
        <strain evidence="2">NBRC 100468</strain>
    </source>
</reference>
<dbReference type="Proteomes" id="UP001150538">
    <property type="component" value="Unassembled WGS sequence"/>
</dbReference>
<keyword evidence="3" id="KW-1185">Reference proteome</keyword>
<feature type="region of interest" description="Disordered" evidence="1">
    <location>
        <begin position="124"/>
        <end position="145"/>
    </location>
</feature>
<sequence length="145" mass="16507">MDTPYFTNAHDGSPVSEQTPFVETTDMSHHHQDISITDLDTTNTATMTSVCPHVLPGNEQHNGNVPQGGQNGVVHELYINNRPILHAPKNFDELWQMVEELIQWHGQETVDEVWEMVQGFVQRTSPCHPDEVDNEDDDDEDEDEE</sequence>
<accession>A0A9W8DQ01</accession>
<organism evidence="2 3">
    <name type="scientific">Mycoemilia scoparia</name>
    <dbReference type="NCBI Taxonomy" id="417184"/>
    <lineage>
        <taxon>Eukaryota</taxon>
        <taxon>Fungi</taxon>
        <taxon>Fungi incertae sedis</taxon>
        <taxon>Zoopagomycota</taxon>
        <taxon>Kickxellomycotina</taxon>
        <taxon>Kickxellomycetes</taxon>
        <taxon>Kickxellales</taxon>
        <taxon>Kickxellaceae</taxon>
        <taxon>Mycoemilia</taxon>
    </lineage>
</organism>
<dbReference type="AlphaFoldDB" id="A0A9W8DQ01"/>
<name>A0A9W8DQ01_9FUNG</name>
<comment type="caution">
    <text evidence="2">The sequence shown here is derived from an EMBL/GenBank/DDBJ whole genome shotgun (WGS) entry which is preliminary data.</text>
</comment>
<evidence type="ECO:0000256" key="1">
    <source>
        <dbReference type="SAM" id="MobiDB-lite"/>
    </source>
</evidence>
<feature type="compositionally biased region" description="Acidic residues" evidence="1">
    <location>
        <begin position="132"/>
        <end position="145"/>
    </location>
</feature>
<gene>
    <name evidence="2" type="ORF">H4219_005214</name>
</gene>